<reference evidence="9 10" key="3">
    <citation type="journal article" date="2019" name="Nat. Med.">
        <title>A library of human gut bacterial isolates paired with longitudinal multiomics data enables mechanistic microbiome research.</title>
        <authorList>
            <person name="Poyet M."/>
            <person name="Groussin M."/>
            <person name="Gibbons S.M."/>
            <person name="Avila-Pacheco J."/>
            <person name="Jiang X."/>
            <person name="Kearney S.M."/>
            <person name="Perrotta A.R."/>
            <person name="Berdy B."/>
            <person name="Zhao S."/>
            <person name="Lieberman T.D."/>
            <person name="Swanson P.K."/>
            <person name="Smith M."/>
            <person name="Roesemann S."/>
            <person name="Alexander J.E."/>
            <person name="Rich S.A."/>
            <person name="Livny J."/>
            <person name="Vlamakis H."/>
            <person name="Clish C."/>
            <person name="Bullock K."/>
            <person name="Deik A."/>
            <person name="Scott J."/>
            <person name="Pierce K.A."/>
            <person name="Xavier R.J."/>
            <person name="Alm E.J."/>
        </authorList>
    </citation>
    <scope>NUCLEOTIDE SEQUENCE [LARGE SCALE GENOMIC DNA]</scope>
    <source>
        <strain evidence="2 10">BIOML-A20</strain>
        <strain evidence="1 9">BIOML-A32</strain>
    </source>
</reference>
<dbReference type="Pfam" id="PF09674">
    <property type="entry name" value="DUF2400"/>
    <property type="match status" value="1"/>
</dbReference>
<dbReference type="EMBL" id="QSJN01000013">
    <property type="protein sequence ID" value="RHD72033.1"/>
    <property type="molecule type" value="Genomic_DNA"/>
</dbReference>
<dbReference type="GO" id="GO:0006281">
    <property type="term" value="P:DNA repair"/>
    <property type="evidence" value="ECO:0007669"/>
    <property type="project" value="InterPro"/>
</dbReference>
<dbReference type="GO" id="GO:0003824">
    <property type="term" value="F:catalytic activity"/>
    <property type="evidence" value="ECO:0007669"/>
    <property type="project" value="InterPro"/>
</dbReference>
<evidence type="ECO:0000313" key="8">
    <source>
        <dbReference type="Proteomes" id="UP000310032"/>
    </source>
</evidence>
<dbReference type="AlphaFoldDB" id="A0A3D9ACE7"/>
<dbReference type="RefSeq" id="WP_005860465.1">
    <property type="nucleotide sequence ID" value="NZ_BQOC01000004.1"/>
</dbReference>
<evidence type="ECO:0000313" key="5">
    <source>
        <dbReference type="EMBL" id="TGY56572.1"/>
    </source>
</evidence>
<gene>
    <name evidence="4" type="ORF">D7V78_14105</name>
    <name evidence="3" type="ORF">DW782_17835</name>
    <name evidence="5" type="ORF">E5342_12065</name>
    <name evidence="1" type="ORF">GKD66_07765</name>
    <name evidence="2" type="ORF">GKD70_09615</name>
</gene>
<dbReference type="Proteomes" id="UP000284660">
    <property type="component" value="Unassembled WGS sequence"/>
</dbReference>
<comment type="caution">
    <text evidence="4">The sequence shown here is derived from an EMBL/GenBank/DDBJ whole genome shotgun (WGS) entry which is preliminary data.</text>
</comment>
<dbReference type="InterPro" id="IPR011257">
    <property type="entry name" value="DNA_glycosylase"/>
</dbReference>
<evidence type="ECO:0000313" key="1">
    <source>
        <dbReference type="EMBL" id="MRZ50118.1"/>
    </source>
</evidence>
<reference evidence="4 6" key="2">
    <citation type="submission" date="2018-09" db="EMBL/GenBank/DDBJ databases">
        <title>Murine metabolic-syndrome-specific gut microbial biobank.</title>
        <authorList>
            <person name="Liu C."/>
        </authorList>
    </citation>
    <scope>NUCLEOTIDE SEQUENCE [LARGE SCALE GENOMIC DNA]</scope>
    <source>
        <strain evidence="4 6">8-P5</strain>
    </source>
</reference>
<dbReference type="EMBL" id="RAYI01000028">
    <property type="protein sequence ID" value="RLT72773.1"/>
    <property type="molecule type" value="Genomic_DNA"/>
</dbReference>
<dbReference type="SUPFAM" id="SSF48150">
    <property type="entry name" value="DNA-glycosylase"/>
    <property type="match status" value="1"/>
</dbReference>
<dbReference type="EMBL" id="WKMO01000007">
    <property type="protein sequence ID" value="MSB73536.1"/>
    <property type="molecule type" value="Genomic_DNA"/>
</dbReference>
<dbReference type="Proteomes" id="UP000441358">
    <property type="component" value="Unassembled WGS sequence"/>
</dbReference>
<protein>
    <submittedName>
        <fullName evidence="4">TIGR02757 family protein</fullName>
    </submittedName>
</protein>
<evidence type="ECO:0000313" key="9">
    <source>
        <dbReference type="Proteomes" id="UP000441358"/>
    </source>
</evidence>
<dbReference type="NCBIfam" id="TIGR02757">
    <property type="entry name" value="TIGR02757 family protein"/>
    <property type="match status" value="1"/>
</dbReference>
<dbReference type="Proteomes" id="UP000310032">
    <property type="component" value="Unassembled WGS sequence"/>
</dbReference>
<evidence type="ECO:0000313" key="2">
    <source>
        <dbReference type="EMBL" id="MSB73536.1"/>
    </source>
</evidence>
<proteinExistence type="predicted"/>
<dbReference type="InterPro" id="IPR014127">
    <property type="entry name" value="CHP02757"/>
</dbReference>
<dbReference type="EMBL" id="SRYM01000034">
    <property type="protein sequence ID" value="TGY56572.1"/>
    <property type="molecule type" value="Genomic_DNA"/>
</dbReference>
<reference evidence="5 8" key="4">
    <citation type="submission" date="2019-04" db="EMBL/GenBank/DDBJ databases">
        <title>Microbes associate with the intestines of laboratory mice.</title>
        <authorList>
            <person name="Navarre W."/>
            <person name="Wong E."/>
            <person name="Huang K."/>
            <person name="Tropini C."/>
            <person name="Ng K."/>
            <person name="Yu B."/>
        </authorList>
    </citation>
    <scope>NUCLEOTIDE SEQUENCE [LARGE SCALE GENOMIC DNA]</scope>
    <source>
        <strain evidence="5 8">NM39_I3</strain>
    </source>
</reference>
<evidence type="ECO:0000313" key="6">
    <source>
        <dbReference type="Proteomes" id="UP000278164"/>
    </source>
</evidence>
<organism evidence="4 6">
    <name type="scientific">Parabacteroides distasonis</name>
    <dbReference type="NCBI Taxonomy" id="823"/>
    <lineage>
        <taxon>Bacteria</taxon>
        <taxon>Pseudomonadati</taxon>
        <taxon>Bacteroidota</taxon>
        <taxon>Bacteroidia</taxon>
        <taxon>Bacteroidales</taxon>
        <taxon>Tannerellaceae</taxon>
        <taxon>Parabacteroides</taxon>
    </lineage>
</organism>
<name>A0A3D9ACE7_PARDI</name>
<reference evidence="3 7" key="1">
    <citation type="submission" date="2018-08" db="EMBL/GenBank/DDBJ databases">
        <title>A genome reference for cultivated species of the human gut microbiota.</title>
        <authorList>
            <person name="Zou Y."/>
            <person name="Xue W."/>
            <person name="Luo G."/>
        </authorList>
    </citation>
    <scope>NUCLEOTIDE SEQUENCE [LARGE SCALE GENOMIC DNA]</scope>
    <source>
        <strain evidence="3 7">AM30-4</strain>
    </source>
</reference>
<evidence type="ECO:0000313" key="10">
    <source>
        <dbReference type="Proteomes" id="UP000441609"/>
    </source>
</evidence>
<dbReference type="OrthoDB" id="9773332at2"/>
<dbReference type="OMA" id="RINMFLR"/>
<evidence type="ECO:0000313" key="4">
    <source>
        <dbReference type="EMBL" id="RLT72773.1"/>
    </source>
</evidence>
<evidence type="ECO:0000313" key="3">
    <source>
        <dbReference type="EMBL" id="RHD72033.1"/>
    </source>
</evidence>
<accession>A0A3D9ACE7</accession>
<dbReference type="Proteomes" id="UP000278164">
    <property type="component" value="Unassembled WGS sequence"/>
</dbReference>
<dbReference type="Proteomes" id="UP000441609">
    <property type="component" value="Unassembled WGS sequence"/>
</dbReference>
<evidence type="ECO:0000313" key="7">
    <source>
        <dbReference type="Proteomes" id="UP000284660"/>
    </source>
</evidence>
<dbReference type="EMBL" id="WKMC01000004">
    <property type="protein sequence ID" value="MRZ50118.1"/>
    <property type="molecule type" value="Genomic_DNA"/>
</dbReference>
<sequence length="248" mass="28825">MDTKTISLLREWAKTYNTESFIKDDPVRFPHRFTEKRDIEISAFLTAWISYGRRAHILQKAEELHRLMGESPYEFIRTGETSFAPLRNRPVRRRDTFYRFYTYHDLHLLCCRLKDIYDTYDCMEDAMAAAGPCEDPILRLQQLFADLNGIPVLHGTSACKRLAMFLRWMVRTDGIVDLGIWRTAVHPRQLIIPLDTHVHQISLRLGLTGQKTATLRTAREITDALAKVFPDDPCLGDFALFGYDINQE</sequence>